<dbReference type="RefSeq" id="WP_108735949.1">
    <property type="nucleotide sequence ID" value="NZ_CP020919.1"/>
</dbReference>
<dbReference type="OrthoDB" id="9798386at2"/>
<organism evidence="7 8">
    <name type="scientific">Flavobacterium kingsejongi</name>
    <dbReference type="NCBI Taxonomy" id="1678728"/>
    <lineage>
        <taxon>Bacteria</taxon>
        <taxon>Pseudomonadati</taxon>
        <taxon>Bacteroidota</taxon>
        <taxon>Flavobacteriia</taxon>
        <taxon>Flavobacteriales</taxon>
        <taxon>Flavobacteriaceae</taxon>
        <taxon>Flavobacterium</taxon>
    </lineage>
</organism>
<dbReference type="Pfam" id="PF00082">
    <property type="entry name" value="Peptidase_S8"/>
    <property type="match status" value="1"/>
</dbReference>
<name>A0A2S1LKQ3_9FLAO</name>
<evidence type="ECO:0000256" key="5">
    <source>
        <dbReference type="PROSITE-ProRule" id="PRU01240"/>
    </source>
</evidence>
<keyword evidence="8" id="KW-1185">Reference proteome</keyword>
<dbReference type="InterPro" id="IPR036852">
    <property type="entry name" value="Peptidase_S8/S53_dom_sf"/>
</dbReference>
<feature type="active site" description="Charge relay system" evidence="5">
    <location>
        <position position="85"/>
    </location>
</feature>
<dbReference type="PANTHER" id="PTHR43806:SF11">
    <property type="entry name" value="CEREVISIN-RELATED"/>
    <property type="match status" value="1"/>
</dbReference>
<feature type="active site" description="Charge relay system" evidence="5">
    <location>
        <position position="477"/>
    </location>
</feature>
<dbReference type="InterPro" id="IPR015500">
    <property type="entry name" value="Peptidase_S8_subtilisin-rel"/>
</dbReference>
<dbReference type="PRINTS" id="PR00723">
    <property type="entry name" value="SUBTILISIN"/>
</dbReference>
<dbReference type="PROSITE" id="PS51892">
    <property type="entry name" value="SUBTILASE"/>
    <property type="match status" value="1"/>
</dbReference>
<evidence type="ECO:0000256" key="2">
    <source>
        <dbReference type="ARBA" id="ARBA00022670"/>
    </source>
</evidence>
<keyword evidence="3 5" id="KW-0378">Hydrolase</keyword>
<dbReference type="AlphaFoldDB" id="A0A2S1LKQ3"/>
<dbReference type="InterPro" id="IPR000209">
    <property type="entry name" value="Peptidase_S8/S53_dom"/>
</dbReference>
<evidence type="ECO:0000313" key="7">
    <source>
        <dbReference type="EMBL" id="AWG24298.1"/>
    </source>
</evidence>
<reference evidence="7 8" key="1">
    <citation type="submission" date="2017-04" db="EMBL/GenBank/DDBJ databases">
        <title>Complete genome sequence of Flavobacterium kingsejong AJ004.</title>
        <authorList>
            <person name="Lee P.C."/>
        </authorList>
    </citation>
    <scope>NUCLEOTIDE SEQUENCE [LARGE SCALE GENOMIC DNA]</scope>
    <source>
        <strain evidence="7 8">AJ004</strain>
    </source>
</reference>
<feature type="domain" description="Peptidase S8/S53" evidence="6">
    <location>
        <begin position="76"/>
        <end position="509"/>
    </location>
</feature>
<evidence type="ECO:0000256" key="1">
    <source>
        <dbReference type="ARBA" id="ARBA00011073"/>
    </source>
</evidence>
<dbReference type="SUPFAM" id="SSF52743">
    <property type="entry name" value="Subtilisin-like"/>
    <property type="match status" value="1"/>
</dbReference>
<proteinExistence type="inferred from homology"/>
<dbReference type="PROSITE" id="PS00138">
    <property type="entry name" value="SUBTILASE_SER"/>
    <property type="match status" value="1"/>
</dbReference>
<dbReference type="InterPro" id="IPR023828">
    <property type="entry name" value="Peptidase_S8_Ser-AS"/>
</dbReference>
<dbReference type="Gene3D" id="3.40.50.200">
    <property type="entry name" value="Peptidase S8/S53 domain"/>
    <property type="match status" value="2"/>
</dbReference>
<dbReference type="PANTHER" id="PTHR43806">
    <property type="entry name" value="PEPTIDASE S8"/>
    <property type="match status" value="1"/>
</dbReference>
<dbReference type="EMBL" id="CP020919">
    <property type="protein sequence ID" value="AWG24298.1"/>
    <property type="molecule type" value="Genomic_DNA"/>
</dbReference>
<evidence type="ECO:0000259" key="6">
    <source>
        <dbReference type="Pfam" id="PF00082"/>
    </source>
</evidence>
<evidence type="ECO:0000256" key="3">
    <source>
        <dbReference type="ARBA" id="ARBA00022801"/>
    </source>
</evidence>
<keyword evidence="2 5" id="KW-0645">Protease</keyword>
<feature type="active site" description="Charge relay system" evidence="5">
    <location>
        <position position="306"/>
    </location>
</feature>
<dbReference type="GO" id="GO:0006508">
    <property type="term" value="P:proteolysis"/>
    <property type="evidence" value="ECO:0007669"/>
    <property type="project" value="UniProtKB-KW"/>
</dbReference>
<dbReference type="KEGG" id="fki:FK004_03190"/>
<dbReference type="InterPro" id="IPR050131">
    <property type="entry name" value="Peptidase_S8_subtilisin-like"/>
</dbReference>
<evidence type="ECO:0000313" key="8">
    <source>
        <dbReference type="Proteomes" id="UP000244677"/>
    </source>
</evidence>
<evidence type="ECO:0000256" key="4">
    <source>
        <dbReference type="ARBA" id="ARBA00022825"/>
    </source>
</evidence>
<gene>
    <name evidence="7" type="ORF">FK004_03190</name>
</gene>
<protein>
    <recommendedName>
        <fullName evidence="6">Peptidase S8/S53 domain-containing protein</fullName>
    </recommendedName>
</protein>
<dbReference type="Proteomes" id="UP000244677">
    <property type="component" value="Chromosome"/>
</dbReference>
<keyword evidence="4 5" id="KW-0720">Serine protease</keyword>
<accession>A0A2S1LKQ3</accession>
<sequence>MKLKIIFTIFLSFLFYHCTTVKTYKPIAFESGAISRKAKLTPEQQKNWQDRDAVADTIPGTSLEKAYRDLLSGKKGKKIIVAVIDETIDIHHKDLKDNIWTNTGEIPDNGIDDDHNGYIDDIHGWNFTSNPKGENILYANMESIRIIRKFRGEFENKSPDVIPENRKKDFILYQKGLKEYQALQKDMQEEQDYVKFLKEGYVKSKKSLKHYFPKEDYTLVRLDSLYRLYSAEKQLGDDIYYMMDYMKNNLSEEWIANYGKDIQEKMDKSINLEYDDRSITGDDPEDLTDINYGSNTVAANVTVLQHGTKVAGVLVAAEKNQKDIKKSTSRIVIMPLSLAAKGNENDKDIALAIRYAVDNGASVINMSFGKLLSLHEEWILEAIRYAAAKDVLIVSAAGNGNTEVSRENPYYPNDSDYIHDEVSDNFIKVGAISNAITEKLVASFTNYSQTQVDLFAPGERIYTTVVGDRYDFFNGTSAATPVVAGIAALIRSYYPKLTAPQIKQLLMDSGLSFPIAVQVPGATKGTVKPFSEFSRSGKVVNAYNALLMADLISKNKTK</sequence>
<comment type="similarity">
    <text evidence="1 5">Belongs to the peptidase S8 family.</text>
</comment>
<dbReference type="GO" id="GO:0004252">
    <property type="term" value="F:serine-type endopeptidase activity"/>
    <property type="evidence" value="ECO:0007669"/>
    <property type="project" value="UniProtKB-UniRule"/>
</dbReference>